<reference evidence="1" key="1">
    <citation type="submission" date="2022-10" db="EMBL/GenBank/DDBJ databases">
        <title>The complete genomes of actinobacterial strains from the NBC collection.</title>
        <authorList>
            <person name="Joergensen T.S."/>
            <person name="Alvarez Arevalo M."/>
            <person name="Sterndorff E.B."/>
            <person name="Faurdal D."/>
            <person name="Vuksanovic O."/>
            <person name="Mourched A.-S."/>
            <person name="Charusanti P."/>
            <person name="Shaw S."/>
            <person name="Blin K."/>
            <person name="Weber T."/>
        </authorList>
    </citation>
    <scope>NUCLEOTIDE SEQUENCE [LARGE SCALE GENOMIC DNA]</scope>
    <source>
        <strain evidence="1">NBC 01686</strain>
        <plasmid evidence="1">unnamed1</plasmid>
    </source>
</reference>
<protein>
    <submittedName>
        <fullName evidence="1">Uncharacterized protein</fullName>
    </submittedName>
</protein>
<keyword evidence="1" id="KW-0614">Plasmid</keyword>
<name>A0ABZ1YJ00_9ACTN</name>
<evidence type="ECO:0000313" key="1">
    <source>
        <dbReference type="EMBL" id="WUU58351.1"/>
    </source>
</evidence>
<gene>
    <name evidence="1" type="ORF">OIE82_34815</name>
</gene>
<dbReference type="RefSeq" id="WP_266478032.1">
    <property type="nucleotide sequence ID" value="NZ_CP109208.1"/>
</dbReference>
<organism evidence="1">
    <name type="scientific">Streptomyces althioticus</name>
    <dbReference type="NCBI Taxonomy" id="83380"/>
    <lineage>
        <taxon>Bacteria</taxon>
        <taxon>Bacillati</taxon>
        <taxon>Actinomycetota</taxon>
        <taxon>Actinomycetes</taxon>
        <taxon>Kitasatosporales</taxon>
        <taxon>Streptomycetaceae</taxon>
        <taxon>Streptomyces</taxon>
        <taxon>Streptomyces althioticus group</taxon>
    </lineage>
</organism>
<proteinExistence type="predicted"/>
<dbReference type="EMBL" id="CP109208">
    <property type="protein sequence ID" value="WUU58351.1"/>
    <property type="molecule type" value="Genomic_DNA"/>
</dbReference>
<geneLocation type="plasmid" evidence="1">
    <name>unnamed1</name>
</geneLocation>
<accession>A0ABZ1YJ00</accession>
<sequence>MSTPTSPMPEPSAPAALAVPAPATWQLSILTVWHPALGMAVDPVAVLARDTAPDANLAQHVAWVPLVYDEADPWRERLAEGVTPAKVDRWQEEHGVCQLSPTDVPPGATDLRHAAELVLDQLLAEVIPALPPRDGA</sequence>